<keyword evidence="1" id="KW-0732">Signal</keyword>
<reference evidence="2" key="1">
    <citation type="submission" date="2018-01" db="EMBL/GenBank/DDBJ databases">
        <title>An insight into the sialome of Amazonian anophelines.</title>
        <authorList>
            <person name="Ribeiro J.M."/>
            <person name="Scarpassa V."/>
            <person name="Calvo E."/>
        </authorList>
    </citation>
    <scope>NUCLEOTIDE SEQUENCE</scope>
    <source>
        <tissue evidence="2">Salivary glands</tissue>
    </source>
</reference>
<dbReference type="AlphaFoldDB" id="A0A2M4CC30"/>
<name>A0A2M4CC30_9DIPT</name>
<feature type="chain" id="PRO_5014954195" evidence="1">
    <location>
        <begin position="30"/>
        <end position="79"/>
    </location>
</feature>
<protein>
    <submittedName>
        <fullName evidence="2">Putative secreted protein</fullName>
    </submittedName>
</protein>
<proteinExistence type="predicted"/>
<accession>A0A2M4CC30</accession>
<sequence>MGIFGGGGLCRHARVCACVCAWCLVVAQAEWGISCSTRMKQAWGLAMVTSAQKIAGKKGRKEKAKIATTPSFKAVWCLF</sequence>
<feature type="signal peptide" evidence="1">
    <location>
        <begin position="1"/>
        <end position="29"/>
    </location>
</feature>
<evidence type="ECO:0000256" key="1">
    <source>
        <dbReference type="SAM" id="SignalP"/>
    </source>
</evidence>
<evidence type="ECO:0000313" key="2">
    <source>
        <dbReference type="EMBL" id="MBW62785.1"/>
    </source>
</evidence>
<organism evidence="2">
    <name type="scientific">Anopheles marajoara</name>
    <dbReference type="NCBI Taxonomy" id="58244"/>
    <lineage>
        <taxon>Eukaryota</taxon>
        <taxon>Metazoa</taxon>
        <taxon>Ecdysozoa</taxon>
        <taxon>Arthropoda</taxon>
        <taxon>Hexapoda</taxon>
        <taxon>Insecta</taxon>
        <taxon>Pterygota</taxon>
        <taxon>Neoptera</taxon>
        <taxon>Endopterygota</taxon>
        <taxon>Diptera</taxon>
        <taxon>Nematocera</taxon>
        <taxon>Culicoidea</taxon>
        <taxon>Culicidae</taxon>
        <taxon>Anophelinae</taxon>
        <taxon>Anopheles</taxon>
    </lineage>
</organism>
<dbReference type="EMBL" id="GGFJ01013644">
    <property type="protein sequence ID" value="MBW62785.1"/>
    <property type="molecule type" value="Transcribed_RNA"/>
</dbReference>